<dbReference type="RefSeq" id="WP_223074230.1">
    <property type="nucleotide sequence ID" value="NZ_JADMNK010000002.1"/>
</dbReference>
<sequence length="106" mass="12396">MSQHFYVPKQCRGETQPRIIFALDRGYTFVRTVLHDYKQITARPPYPTDEAPHEQLVDDFARKLITGAKACENYRFPDGRQQRHRYQWDGEKLSKIVGIPSEEVTG</sequence>
<dbReference type="Proteomes" id="UP000706580">
    <property type="component" value="Unassembled WGS sequence"/>
</dbReference>
<comment type="caution">
    <text evidence="1">The sequence shown here is derived from an EMBL/GenBank/DDBJ whole genome shotgun (WGS) entry which is preliminary data.</text>
</comment>
<proteinExistence type="predicted"/>
<evidence type="ECO:0000313" key="1">
    <source>
        <dbReference type="EMBL" id="MBZ0057459.1"/>
    </source>
</evidence>
<evidence type="ECO:0000313" key="2">
    <source>
        <dbReference type="Proteomes" id="UP000706580"/>
    </source>
</evidence>
<gene>
    <name evidence="1" type="ORF">ITX56_06435</name>
</gene>
<dbReference type="EMBL" id="JADMNK010000002">
    <property type="protein sequence ID" value="MBZ0057459.1"/>
    <property type="molecule type" value="Genomic_DNA"/>
</dbReference>
<accession>A0ABS7RT14</accession>
<keyword evidence="2" id="KW-1185">Reference proteome</keyword>
<organism evidence="1 2">
    <name type="scientific">Leclercia barmai</name>
    <dbReference type="NCBI Taxonomy" id="2785629"/>
    <lineage>
        <taxon>Bacteria</taxon>
        <taxon>Pseudomonadati</taxon>
        <taxon>Pseudomonadota</taxon>
        <taxon>Gammaproteobacteria</taxon>
        <taxon>Enterobacterales</taxon>
        <taxon>Enterobacteriaceae</taxon>
        <taxon>Leclercia</taxon>
    </lineage>
</organism>
<reference evidence="1 2" key="1">
    <citation type="submission" date="2020-11" db="EMBL/GenBank/DDBJ databases">
        <title>Draft Genome of Enterobacter sp. strain EMC7.</title>
        <authorList>
            <person name="Barman P."/>
            <person name="Sinha S."/>
            <person name="Sen S."/>
            <person name="Chakraborty R."/>
        </authorList>
    </citation>
    <scope>NUCLEOTIDE SEQUENCE [LARGE SCALE GENOMIC DNA]</scope>
    <source>
        <strain evidence="1 2">EMC7</strain>
    </source>
</reference>
<protein>
    <submittedName>
        <fullName evidence="1">Uncharacterized protein</fullName>
    </submittedName>
</protein>
<name>A0ABS7RT14_9ENTR</name>